<evidence type="ECO:0000313" key="5">
    <source>
        <dbReference type="Proteomes" id="UP000219467"/>
    </source>
</evidence>
<evidence type="ECO:0000256" key="1">
    <source>
        <dbReference type="SAM" id="SignalP"/>
    </source>
</evidence>
<evidence type="ECO:0000259" key="2">
    <source>
        <dbReference type="Pfam" id="PF01471"/>
    </source>
</evidence>
<dbReference type="EMBL" id="OAOQ01000005">
    <property type="protein sequence ID" value="SNX70151.1"/>
    <property type="molecule type" value="Genomic_DNA"/>
</dbReference>
<gene>
    <name evidence="4" type="ORF">SAMN05878503_10560</name>
</gene>
<dbReference type="Pfam" id="PF01471">
    <property type="entry name" value="PG_binding_1"/>
    <property type="match status" value="1"/>
</dbReference>
<dbReference type="SUPFAM" id="SSF55166">
    <property type="entry name" value="Hedgehog/DD-peptidase"/>
    <property type="match status" value="1"/>
</dbReference>
<dbReference type="Gene3D" id="3.30.1380.10">
    <property type="match status" value="1"/>
</dbReference>
<evidence type="ECO:0000313" key="4">
    <source>
        <dbReference type="EMBL" id="SNX70151.1"/>
    </source>
</evidence>
<protein>
    <submittedName>
        <fullName evidence="4">Peptidase M15-like protein</fullName>
    </submittedName>
</protein>
<reference evidence="5" key="1">
    <citation type="submission" date="2017-08" db="EMBL/GenBank/DDBJ databases">
        <authorList>
            <person name="Varghese N."/>
            <person name="Submissions S."/>
        </authorList>
    </citation>
    <scope>NUCLEOTIDE SEQUENCE [LARGE SCALE GENOMIC DNA]</scope>
    <source>
        <strain evidence="5">JA234</strain>
    </source>
</reference>
<name>A0A285CRJ0_9RHOB</name>
<feature type="domain" description="Peptidase M15A C-terminal" evidence="3">
    <location>
        <begin position="536"/>
        <end position="592"/>
    </location>
</feature>
<accession>A0A285CRJ0</accession>
<feature type="signal peptide" evidence="1">
    <location>
        <begin position="1"/>
        <end position="26"/>
    </location>
</feature>
<feature type="chain" id="PRO_5012244709" evidence="1">
    <location>
        <begin position="27"/>
        <end position="739"/>
    </location>
</feature>
<sequence length="739" mass="78251">MWGRTITRLSTWLWAAAVVCCTAALAETPVLLDRVRPFDLPVGLDRIYGGGADLVVGTSQAERLVVLIDARDGRVLARQDLGGVPHSAATAAVPSAPGMVSVAVVIAQEGGGFALRLFAANAARGFVAADATKGGLAKALRDPGVSFLPATVEKGRPGTALVIWDRADPPGSGQILVLRGGAGRPVAPDDQPQHMIPIGSPEWMLALHPPAGRATVIDALTGARHDNVLIENLGDGPPEQLALFVPAEVHGGTGDALIANGSSGQLIALTVSPGYPPLLDPPLRIGLNALRGDRPEGFMPWIAADRAQSLIVVGASGSPSILILRRFRGGIETLASASLVMPVRDGVTLQGPRPIDREHFALLGADGRQLLVLDLQELGVSFQESLPMPEPPPAVTALPPPPLPGGALEPRPMLDPADTRQVQRVLGALGYPVGSIDGIMGQRTTAAIRAFQYDRKLETTGLLDDATVAKLTEGLPVGRKSALDRAVKEYAAFLAGFPDARALATRILAPEPSQEDPNHPCFGLNDLPPPQLWPNSVKVVQLLRRLEADLGTRVHIISAYRTPAYNRCSNYEPASEHQNFGAIDIRPADGPPTDEGYLRLQTALEQLQAKGLTTVRLYCCLNGLHVEPLIGAWHAAIASYPARESGCRLARDDADEFARLLAGTPLRGREVMVLRMPASSVYTVTIDTGNDKAAARNAADLIRALSKKSIDRRTGKDAFVIQGTGLATDTDCLHTRVIN</sequence>
<dbReference type="Gene3D" id="1.10.101.10">
    <property type="entry name" value="PGBD-like superfamily/PGBD"/>
    <property type="match status" value="1"/>
</dbReference>
<dbReference type="InterPro" id="IPR036365">
    <property type="entry name" value="PGBD-like_sf"/>
</dbReference>
<dbReference type="InterPro" id="IPR013230">
    <property type="entry name" value="Peptidase_M15A_C"/>
</dbReference>
<dbReference type="InterPro" id="IPR002477">
    <property type="entry name" value="Peptidoglycan-bd-like"/>
</dbReference>
<dbReference type="InterPro" id="IPR009045">
    <property type="entry name" value="Zn_M74/Hedgehog-like"/>
</dbReference>
<feature type="domain" description="Peptidoglycan binding-like" evidence="2">
    <location>
        <begin position="417"/>
        <end position="471"/>
    </location>
</feature>
<dbReference type="RefSeq" id="WP_204839991.1">
    <property type="nucleotide sequence ID" value="NZ_OAOQ01000005.1"/>
</dbReference>
<keyword evidence="5" id="KW-1185">Reference proteome</keyword>
<dbReference type="SUPFAM" id="SSF47090">
    <property type="entry name" value="PGBD-like"/>
    <property type="match status" value="1"/>
</dbReference>
<dbReference type="InterPro" id="IPR036366">
    <property type="entry name" value="PGBDSf"/>
</dbReference>
<keyword evidence="1" id="KW-0732">Signal</keyword>
<organism evidence="4 5">
    <name type="scientific">Cereibacter ovatus</name>
    <dbReference type="NCBI Taxonomy" id="439529"/>
    <lineage>
        <taxon>Bacteria</taxon>
        <taxon>Pseudomonadati</taxon>
        <taxon>Pseudomonadota</taxon>
        <taxon>Alphaproteobacteria</taxon>
        <taxon>Rhodobacterales</taxon>
        <taxon>Paracoccaceae</taxon>
        <taxon>Cereibacter</taxon>
    </lineage>
</organism>
<proteinExistence type="predicted"/>
<evidence type="ECO:0000259" key="3">
    <source>
        <dbReference type="Pfam" id="PF08291"/>
    </source>
</evidence>
<dbReference type="Proteomes" id="UP000219467">
    <property type="component" value="Unassembled WGS sequence"/>
</dbReference>
<dbReference type="AlphaFoldDB" id="A0A285CRJ0"/>
<dbReference type="Pfam" id="PF08291">
    <property type="entry name" value="Peptidase_M15_3"/>
    <property type="match status" value="1"/>
</dbReference>